<proteinExistence type="predicted"/>
<dbReference type="RefSeq" id="WP_106003419.1">
    <property type="nucleotide sequence ID" value="NZ_CP027527.1"/>
</dbReference>
<dbReference type="AlphaFoldDB" id="A4U1U6"/>
<reference evidence="1" key="1">
    <citation type="journal article" date="2007" name="J. Bacteriol.">
        <title>Comparative genome analysis of four magnetotactic bacteria reveals a complex set of group-specific genes implicated in magnetosome biomineralization and function.</title>
        <authorList>
            <person name="Richter M."/>
            <person name="Kube M."/>
            <person name="Bazylinski D.A."/>
            <person name="Lombardot T."/>
            <person name="Gloeckner F.O."/>
            <person name="Reinhardt R."/>
            <person name="Schueler D."/>
        </authorList>
    </citation>
    <scope>NUCLEOTIDE SEQUENCE</scope>
    <source>
        <strain evidence="1">MSR-1</strain>
    </source>
</reference>
<name>A4U1U6_9PROT</name>
<gene>
    <name evidence="1" type="ORF">MGR_1100</name>
</gene>
<protein>
    <submittedName>
        <fullName evidence="1">Uncharacterized protein</fullName>
    </submittedName>
</protein>
<sequence>MLDLDIHPVLIIGTSHSGKSCMLCSLLSYARSHPEAGLAVSLGANVFPDGYPNSDSRYANAVQFYNQTVPAFISGRAPEDSSLNEHFFIPINVSVNRPGMPVQTIKLAFLEGMGEWYGLATDGNNFKALSPDVAALVDRFGNAMSFIYMAPSQPTAEGAAAFLRSHQSLRVRWESGAKY</sequence>
<dbReference type="EMBL" id="CU459003">
    <property type="protein sequence ID" value="CAM76853.1"/>
    <property type="molecule type" value="Genomic_DNA"/>
</dbReference>
<organism evidence="1">
    <name type="scientific">Magnetospirillum gryphiswaldense</name>
    <dbReference type="NCBI Taxonomy" id="55518"/>
    <lineage>
        <taxon>Bacteria</taxon>
        <taxon>Pseudomonadati</taxon>
        <taxon>Pseudomonadota</taxon>
        <taxon>Alphaproteobacteria</taxon>
        <taxon>Rhodospirillales</taxon>
        <taxon>Rhodospirillaceae</taxon>
        <taxon>Magnetospirillum</taxon>
    </lineage>
</organism>
<accession>A4U1U6</accession>
<evidence type="ECO:0000313" key="1">
    <source>
        <dbReference type="EMBL" id="CAM76853.1"/>
    </source>
</evidence>